<dbReference type="PANTHER" id="PTHR10000">
    <property type="entry name" value="PHOSPHOSERINE PHOSPHATASE"/>
    <property type="match status" value="1"/>
</dbReference>
<gene>
    <name evidence="1" type="ORF">P7H00_01540</name>
    <name evidence="2" type="ORF">P7H46_01855</name>
</gene>
<accession>A0AAE4L2I2</accession>
<dbReference type="PANTHER" id="PTHR10000:SF53">
    <property type="entry name" value="5-AMINO-6-(5-PHOSPHO-D-RIBITYLAMINO)URACIL PHOSPHATASE YBJI-RELATED"/>
    <property type="match status" value="1"/>
</dbReference>
<dbReference type="SFLD" id="SFLDG01140">
    <property type="entry name" value="C2.B:_Phosphomannomutase_and_P"/>
    <property type="match status" value="1"/>
</dbReference>
<dbReference type="InterPro" id="IPR000150">
    <property type="entry name" value="Cof"/>
</dbReference>
<dbReference type="CDD" id="cd07518">
    <property type="entry name" value="HAD_YbiV-Like"/>
    <property type="match status" value="1"/>
</dbReference>
<sequence length="265" mass="29587">MIKAVAVDMDGTFLNSQNDYDRPRFERIFSHMQEKGIRFIVASGNQYYQLKSFFPENADQMTFISENGALTFKDQELVQEQHFAPELVDKIIDFLTDESNDLEFIACGIKSSYVLKSASEQFKQFARIYNYELAELASFAERPTDPIVKFALDVAVEKTNQIADHLNETFAGEITAVTSGHGSIDIIIPGVTKGRAIEALLAEWGIEPNELAAFGDANNDREMLALTEHSYAMKESSPEVLATAKKQAPSNNDSGVLQVLEELLQ</sequence>
<dbReference type="GO" id="GO:0005829">
    <property type="term" value="C:cytosol"/>
    <property type="evidence" value="ECO:0007669"/>
    <property type="project" value="TreeGrafter"/>
</dbReference>
<dbReference type="InterPro" id="IPR036412">
    <property type="entry name" value="HAD-like_sf"/>
</dbReference>
<protein>
    <submittedName>
        <fullName evidence="1">Cof-type HAD-IIB family hydrolase</fullName>
    </submittedName>
</protein>
<keyword evidence="1" id="KW-0378">Hydrolase</keyword>
<dbReference type="SFLD" id="SFLDS00003">
    <property type="entry name" value="Haloacid_Dehalogenase"/>
    <property type="match status" value="1"/>
</dbReference>
<evidence type="ECO:0000313" key="2">
    <source>
        <dbReference type="EMBL" id="MDT2769579.1"/>
    </source>
</evidence>
<dbReference type="AlphaFoldDB" id="A0AAE4L2I2"/>
<organism evidence="1 3">
    <name type="scientific">Enterococcus pseudoavium</name>
    <dbReference type="NCBI Taxonomy" id="44007"/>
    <lineage>
        <taxon>Bacteria</taxon>
        <taxon>Bacillati</taxon>
        <taxon>Bacillota</taxon>
        <taxon>Bacilli</taxon>
        <taxon>Lactobacillales</taxon>
        <taxon>Enterococcaceae</taxon>
        <taxon>Enterococcus</taxon>
    </lineage>
</organism>
<evidence type="ECO:0000313" key="4">
    <source>
        <dbReference type="Proteomes" id="UP001269061"/>
    </source>
</evidence>
<dbReference type="NCBIfam" id="TIGR01484">
    <property type="entry name" value="HAD-SF-IIB"/>
    <property type="match status" value="1"/>
</dbReference>
<dbReference type="EMBL" id="JARQAZ010000001">
    <property type="protein sequence ID" value="MDT2769579.1"/>
    <property type="molecule type" value="Genomic_DNA"/>
</dbReference>
<evidence type="ECO:0000313" key="3">
    <source>
        <dbReference type="Proteomes" id="UP001180842"/>
    </source>
</evidence>
<dbReference type="SUPFAM" id="SSF56784">
    <property type="entry name" value="HAD-like"/>
    <property type="match status" value="1"/>
</dbReference>
<dbReference type="Gene3D" id="3.30.1240.10">
    <property type="match status" value="1"/>
</dbReference>
<dbReference type="NCBIfam" id="TIGR00099">
    <property type="entry name" value="Cof-subfamily"/>
    <property type="match status" value="1"/>
</dbReference>
<dbReference type="GO" id="GO:0000287">
    <property type="term" value="F:magnesium ion binding"/>
    <property type="evidence" value="ECO:0007669"/>
    <property type="project" value="TreeGrafter"/>
</dbReference>
<dbReference type="RefSeq" id="WP_067624298.1">
    <property type="nucleotide sequence ID" value="NZ_BAAAXL010000001.1"/>
</dbReference>
<dbReference type="Proteomes" id="UP001180842">
    <property type="component" value="Unassembled WGS sequence"/>
</dbReference>
<dbReference type="GO" id="GO:0016791">
    <property type="term" value="F:phosphatase activity"/>
    <property type="evidence" value="ECO:0007669"/>
    <property type="project" value="UniProtKB-ARBA"/>
</dbReference>
<keyword evidence="4" id="KW-1185">Reference proteome</keyword>
<evidence type="ECO:0000313" key="1">
    <source>
        <dbReference type="EMBL" id="MDT2735814.1"/>
    </source>
</evidence>
<dbReference type="Pfam" id="PF08282">
    <property type="entry name" value="Hydrolase_3"/>
    <property type="match status" value="1"/>
</dbReference>
<reference evidence="1 4" key="1">
    <citation type="submission" date="2023-03" db="EMBL/GenBank/DDBJ databases">
        <authorList>
            <person name="Shen W."/>
            <person name="Cai J."/>
        </authorList>
    </citation>
    <scope>NUCLEOTIDE SEQUENCE</scope>
    <source>
        <strain evidence="1">P69-2</strain>
        <strain evidence="2 4">Y59</strain>
    </source>
</reference>
<proteinExistence type="predicted"/>
<dbReference type="Gene3D" id="3.40.50.1000">
    <property type="entry name" value="HAD superfamily/HAD-like"/>
    <property type="match status" value="1"/>
</dbReference>
<dbReference type="Proteomes" id="UP001269061">
    <property type="component" value="Unassembled WGS sequence"/>
</dbReference>
<comment type="caution">
    <text evidence="1">The sequence shown here is derived from an EMBL/GenBank/DDBJ whole genome shotgun (WGS) entry which is preliminary data.</text>
</comment>
<name>A0AAE4L2I2_9ENTE</name>
<dbReference type="EMBL" id="JARQAI010000001">
    <property type="protein sequence ID" value="MDT2735814.1"/>
    <property type="molecule type" value="Genomic_DNA"/>
</dbReference>
<dbReference type="InterPro" id="IPR023214">
    <property type="entry name" value="HAD_sf"/>
</dbReference>
<dbReference type="InterPro" id="IPR006379">
    <property type="entry name" value="HAD-SF_hydro_IIB"/>
</dbReference>